<dbReference type="Pfam" id="PF03171">
    <property type="entry name" value="2OG-FeII_Oxy"/>
    <property type="match status" value="1"/>
</dbReference>
<dbReference type="InterPro" id="IPR044861">
    <property type="entry name" value="IPNS-like_FE2OG_OXY"/>
</dbReference>
<proteinExistence type="inferred from homology"/>
<accession>A0A8H3FWV2</accession>
<keyword evidence="2" id="KW-0479">Metal-binding</keyword>
<sequence length="367" mass="40905">MSSDTQAENALRIAGDFEATDFYPAPFPADVPAIPLEKISLSKLLNGDKPEAQRVFNICTSTGFFYLDMLDHATGRQTWRSACNVRRLGSDRFANTSMPDKLQYKPLGGVSVFDRGYIVRNAVQEGDPVEREFFNVPQSEFYGTKVEDGGLPNWLSQDEDAFKELLTCGNQIARTLLSVLEKQLQLPVGSFTKLHRLNDDSGDFVRVFRYAGARADPKDDLVGLPAHKDAMSVAILFTWLGGLQIPDPSAKIHGLDVEDKDWRWVRPEPGYAIVNLGDAMEIFTNKILKSGIHRVVKAPGEQRSHDRLSVIIATRPKNSSLMKAFEGPLIPVQEQNGRIMSSLEWGHSLIAGIRMREAEAAKRVTKM</sequence>
<keyword evidence="2" id="KW-0560">Oxidoreductase</keyword>
<evidence type="ECO:0000259" key="3">
    <source>
        <dbReference type="PROSITE" id="PS51471"/>
    </source>
</evidence>
<dbReference type="GO" id="GO:0016491">
    <property type="term" value="F:oxidoreductase activity"/>
    <property type="evidence" value="ECO:0007669"/>
    <property type="project" value="UniProtKB-KW"/>
</dbReference>
<dbReference type="GO" id="GO:0046872">
    <property type="term" value="F:metal ion binding"/>
    <property type="evidence" value="ECO:0007669"/>
    <property type="project" value="UniProtKB-KW"/>
</dbReference>
<dbReference type="Gene3D" id="2.60.120.330">
    <property type="entry name" value="B-lactam Antibiotic, Isopenicillin N Synthase, Chain"/>
    <property type="match status" value="1"/>
</dbReference>
<dbReference type="InterPro" id="IPR027443">
    <property type="entry name" value="IPNS-like_sf"/>
</dbReference>
<dbReference type="PROSITE" id="PS51471">
    <property type="entry name" value="FE2OG_OXY"/>
    <property type="match status" value="1"/>
</dbReference>
<comment type="caution">
    <text evidence="4">The sequence shown here is derived from an EMBL/GenBank/DDBJ whole genome shotgun (WGS) entry which is preliminary data.</text>
</comment>
<reference evidence="4" key="1">
    <citation type="submission" date="2021-03" db="EMBL/GenBank/DDBJ databases">
        <authorList>
            <person name="Tagirdzhanova G."/>
        </authorList>
    </citation>
    <scope>NUCLEOTIDE SEQUENCE</scope>
</reference>
<gene>
    <name evidence="4" type="ORF">HETSPECPRED_008292</name>
</gene>
<dbReference type="SUPFAM" id="SSF51197">
    <property type="entry name" value="Clavaminate synthase-like"/>
    <property type="match status" value="1"/>
</dbReference>
<evidence type="ECO:0000256" key="1">
    <source>
        <dbReference type="ARBA" id="ARBA00008056"/>
    </source>
</evidence>
<feature type="domain" description="Fe2OG dioxygenase" evidence="3">
    <location>
        <begin position="201"/>
        <end position="316"/>
    </location>
</feature>
<evidence type="ECO:0000256" key="2">
    <source>
        <dbReference type="RuleBase" id="RU003682"/>
    </source>
</evidence>
<name>A0A8H3FWV2_9LECA</name>
<comment type="similarity">
    <text evidence="1 2">Belongs to the iron/ascorbate-dependent oxidoreductase family.</text>
</comment>
<dbReference type="EMBL" id="CAJPDS010000062">
    <property type="protein sequence ID" value="CAF9932191.1"/>
    <property type="molecule type" value="Genomic_DNA"/>
</dbReference>
<dbReference type="OrthoDB" id="288590at2759"/>
<evidence type="ECO:0000313" key="5">
    <source>
        <dbReference type="Proteomes" id="UP000664521"/>
    </source>
</evidence>
<evidence type="ECO:0000313" key="4">
    <source>
        <dbReference type="EMBL" id="CAF9932191.1"/>
    </source>
</evidence>
<organism evidence="4 5">
    <name type="scientific">Heterodermia speciosa</name>
    <dbReference type="NCBI Taxonomy" id="116794"/>
    <lineage>
        <taxon>Eukaryota</taxon>
        <taxon>Fungi</taxon>
        <taxon>Dikarya</taxon>
        <taxon>Ascomycota</taxon>
        <taxon>Pezizomycotina</taxon>
        <taxon>Lecanoromycetes</taxon>
        <taxon>OSLEUM clade</taxon>
        <taxon>Lecanoromycetidae</taxon>
        <taxon>Caliciales</taxon>
        <taxon>Physciaceae</taxon>
        <taxon>Heterodermia</taxon>
    </lineage>
</organism>
<dbReference type="InterPro" id="IPR005123">
    <property type="entry name" value="Oxoglu/Fe-dep_dioxygenase_dom"/>
</dbReference>
<keyword evidence="5" id="KW-1185">Reference proteome</keyword>
<keyword evidence="2" id="KW-0408">Iron</keyword>
<dbReference type="Proteomes" id="UP000664521">
    <property type="component" value="Unassembled WGS sequence"/>
</dbReference>
<protein>
    <recommendedName>
        <fullName evidence="3">Fe2OG dioxygenase domain-containing protein</fullName>
    </recommendedName>
</protein>
<dbReference type="InterPro" id="IPR050231">
    <property type="entry name" value="Iron_ascorbate_oxido_reductase"/>
</dbReference>
<dbReference type="AlphaFoldDB" id="A0A8H3FWV2"/>
<dbReference type="PANTHER" id="PTHR47990">
    <property type="entry name" value="2-OXOGLUTARATE (2OG) AND FE(II)-DEPENDENT OXYGENASE SUPERFAMILY PROTEIN-RELATED"/>
    <property type="match status" value="1"/>
</dbReference>